<comment type="pathway">
    <text evidence="9">Protein modification; protein lipoylation via endogenous pathway; protein N(6)-(lipoyl)lysine from octanoyl-[acyl-carrier-protein]: step 2/2.</text>
</comment>
<feature type="binding site" evidence="9">
    <location>
        <position position="41"/>
    </location>
    <ligand>
        <name>[4Fe-4S] cluster</name>
        <dbReference type="ChEBI" id="CHEBI:49883"/>
        <label>1</label>
    </ligand>
</feature>
<dbReference type="EC" id="2.8.1.8" evidence="9"/>
<reference evidence="11" key="1">
    <citation type="submission" date="2017-05" db="EMBL/GenBank/DDBJ databases">
        <authorList>
            <person name="Varghese N."/>
            <person name="Submissions S."/>
        </authorList>
    </citation>
    <scope>NUCLEOTIDE SEQUENCE</scope>
    <source>
        <strain evidence="11">Su22</strain>
    </source>
</reference>
<sequence length="293" mass="32374">MSTLRKPEWLKKKMPNKKSLDSMQEMVRHLRLHTVCEEANCPNVGECFGNKTATFMILGETCTRGCRFCAVGKGAVLPPDPEEPRHLAEAVKELGLKHAVITSVTRDDLPDGGAAHFAAAIEEVRRLNPHTTIEVLIPDLQGDEKALQVVLDAKPEILNHNIETVPSLYAKVRPEASFDRSVELLRRVKAYNPAILSKTGIMVGLGETPAEMTTVMERLVAVGCDIFTIGQYLQPSKEHLPVEAYVTPEQFEAYKEEGLALGLAFVESGPFIRSSYNAVRALDAVRQKTSQLK</sequence>
<protein>
    <recommendedName>
        <fullName evidence="9">Lipoyl synthase</fullName>
        <ecNumber evidence="9">2.8.1.8</ecNumber>
    </recommendedName>
    <alternativeName>
        <fullName evidence="9">Lip-syn</fullName>
        <shortName evidence="9">LS</shortName>
    </alternativeName>
    <alternativeName>
        <fullName evidence="9">Lipoate synthase</fullName>
    </alternativeName>
    <alternativeName>
        <fullName evidence="9">Lipoic acid synthase</fullName>
    </alternativeName>
    <alternativeName>
        <fullName evidence="9">Sulfur insertion protein LipA</fullName>
    </alternativeName>
</protein>
<dbReference type="InterPro" id="IPR003698">
    <property type="entry name" value="Lipoyl_synth"/>
</dbReference>
<evidence type="ECO:0000256" key="9">
    <source>
        <dbReference type="HAMAP-Rule" id="MF_00206"/>
    </source>
</evidence>
<feature type="binding site" evidence="9">
    <location>
        <position position="62"/>
    </location>
    <ligand>
        <name>[4Fe-4S] cluster</name>
        <dbReference type="ChEBI" id="CHEBI:49883"/>
        <label>2</label>
        <note>4Fe-4S-S-AdoMet</note>
    </ligand>
</feature>
<dbReference type="PANTHER" id="PTHR10949:SF0">
    <property type="entry name" value="LIPOYL SYNTHASE, MITOCHONDRIAL"/>
    <property type="match status" value="1"/>
</dbReference>
<evidence type="ECO:0000256" key="8">
    <source>
        <dbReference type="ARBA" id="ARBA00047326"/>
    </source>
</evidence>
<dbReference type="EMBL" id="FXUF01000008">
    <property type="protein sequence ID" value="SMP60181.1"/>
    <property type="molecule type" value="Genomic_DNA"/>
</dbReference>
<dbReference type="PROSITE" id="PS51918">
    <property type="entry name" value="RADICAL_SAM"/>
    <property type="match status" value="1"/>
</dbReference>
<dbReference type="NCBIfam" id="NF009544">
    <property type="entry name" value="PRK12928.1"/>
    <property type="match status" value="1"/>
</dbReference>
<feature type="domain" description="Radical SAM core" evidence="10">
    <location>
        <begin position="48"/>
        <end position="264"/>
    </location>
</feature>
<keyword evidence="4 9" id="KW-0949">S-adenosyl-L-methionine</keyword>
<evidence type="ECO:0000256" key="7">
    <source>
        <dbReference type="ARBA" id="ARBA00023014"/>
    </source>
</evidence>
<dbReference type="Pfam" id="PF16881">
    <property type="entry name" value="LIAS_N"/>
    <property type="match status" value="1"/>
</dbReference>
<dbReference type="PIRSF" id="PIRSF005963">
    <property type="entry name" value="Lipoyl_synth"/>
    <property type="match status" value="1"/>
</dbReference>
<dbReference type="GO" id="GO:0005737">
    <property type="term" value="C:cytoplasm"/>
    <property type="evidence" value="ECO:0007669"/>
    <property type="project" value="UniProtKB-SubCell"/>
</dbReference>
<name>A0AA46AJC8_9CLOT</name>
<dbReference type="SFLD" id="SFLDG01058">
    <property type="entry name" value="lipoyl_synthase_like"/>
    <property type="match status" value="1"/>
</dbReference>
<feature type="binding site" evidence="9">
    <location>
        <position position="47"/>
    </location>
    <ligand>
        <name>[4Fe-4S] cluster</name>
        <dbReference type="ChEBI" id="CHEBI:49883"/>
        <label>1</label>
    </ligand>
</feature>
<proteinExistence type="inferred from homology"/>
<dbReference type="InterPro" id="IPR013785">
    <property type="entry name" value="Aldolase_TIM"/>
</dbReference>
<comment type="cofactor">
    <cofactor evidence="9">
        <name>[4Fe-4S] cluster</name>
        <dbReference type="ChEBI" id="CHEBI:49883"/>
    </cofactor>
    <text evidence="9">Binds 2 [4Fe-4S] clusters per subunit. One cluster is coordinated with 3 cysteines and an exchangeable S-adenosyl-L-methionine.</text>
</comment>
<keyword evidence="1 9" id="KW-0004">4Fe-4S</keyword>
<evidence type="ECO:0000313" key="11">
    <source>
        <dbReference type="EMBL" id="SMP60181.1"/>
    </source>
</evidence>
<dbReference type="GO" id="GO:0016992">
    <property type="term" value="F:lipoate synthase activity"/>
    <property type="evidence" value="ECO:0007669"/>
    <property type="project" value="UniProtKB-UniRule"/>
</dbReference>
<feature type="binding site" evidence="9">
    <location>
        <position position="36"/>
    </location>
    <ligand>
        <name>[4Fe-4S] cluster</name>
        <dbReference type="ChEBI" id="CHEBI:49883"/>
        <label>1</label>
    </ligand>
</feature>
<evidence type="ECO:0000256" key="3">
    <source>
        <dbReference type="ARBA" id="ARBA00022679"/>
    </source>
</evidence>
<feature type="binding site" evidence="9">
    <location>
        <position position="66"/>
    </location>
    <ligand>
        <name>[4Fe-4S] cluster</name>
        <dbReference type="ChEBI" id="CHEBI:49883"/>
        <label>2</label>
        <note>4Fe-4S-S-AdoMet</note>
    </ligand>
</feature>
<dbReference type="Gene3D" id="3.20.20.70">
    <property type="entry name" value="Aldolase class I"/>
    <property type="match status" value="1"/>
</dbReference>
<dbReference type="SUPFAM" id="SSF102114">
    <property type="entry name" value="Radical SAM enzymes"/>
    <property type="match status" value="1"/>
</dbReference>
<dbReference type="InterPro" id="IPR007197">
    <property type="entry name" value="rSAM"/>
</dbReference>
<dbReference type="HAMAP" id="MF_00206">
    <property type="entry name" value="Lipoyl_synth"/>
    <property type="match status" value="1"/>
</dbReference>
<evidence type="ECO:0000256" key="4">
    <source>
        <dbReference type="ARBA" id="ARBA00022691"/>
    </source>
</evidence>
<comment type="catalytic activity">
    <reaction evidence="8 9">
        <text>[[Fe-S] cluster scaffold protein carrying a second [4Fe-4S](2+) cluster] + N(6)-octanoyl-L-lysyl-[protein] + 2 oxidized [2Fe-2S]-[ferredoxin] + 2 S-adenosyl-L-methionine + 4 H(+) = [[Fe-S] cluster scaffold protein] + N(6)-[(R)-dihydrolipoyl]-L-lysyl-[protein] + 4 Fe(3+) + 2 hydrogen sulfide + 2 5'-deoxyadenosine + 2 L-methionine + 2 reduced [2Fe-2S]-[ferredoxin]</text>
        <dbReference type="Rhea" id="RHEA:16585"/>
        <dbReference type="Rhea" id="RHEA-COMP:9928"/>
        <dbReference type="Rhea" id="RHEA-COMP:10000"/>
        <dbReference type="Rhea" id="RHEA-COMP:10001"/>
        <dbReference type="Rhea" id="RHEA-COMP:10475"/>
        <dbReference type="Rhea" id="RHEA-COMP:14568"/>
        <dbReference type="Rhea" id="RHEA-COMP:14569"/>
        <dbReference type="ChEBI" id="CHEBI:15378"/>
        <dbReference type="ChEBI" id="CHEBI:17319"/>
        <dbReference type="ChEBI" id="CHEBI:29034"/>
        <dbReference type="ChEBI" id="CHEBI:29919"/>
        <dbReference type="ChEBI" id="CHEBI:33722"/>
        <dbReference type="ChEBI" id="CHEBI:33737"/>
        <dbReference type="ChEBI" id="CHEBI:33738"/>
        <dbReference type="ChEBI" id="CHEBI:57844"/>
        <dbReference type="ChEBI" id="CHEBI:59789"/>
        <dbReference type="ChEBI" id="CHEBI:78809"/>
        <dbReference type="ChEBI" id="CHEBI:83100"/>
        <dbReference type="EC" id="2.8.1.8"/>
    </reaction>
</comment>
<dbReference type="InterPro" id="IPR006638">
    <property type="entry name" value="Elp3/MiaA/NifB-like_rSAM"/>
</dbReference>
<dbReference type="InterPro" id="IPR031691">
    <property type="entry name" value="LIAS_N"/>
</dbReference>
<dbReference type="NCBIfam" id="NF004019">
    <property type="entry name" value="PRK05481.1"/>
    <property type="match status" value="1"/>
</dbReference>
<dbReference type="GO" id="GO:0046872">
    <property type="term" value="F:metal ion binding"/>
    <property type="evidence" value="ECO:0007669"/>
    <property type="project" value="UniProtKB-KW"/>
</dbReference>
<keyword evidence="2 9" id="KW-0963">Cytoplasm</keyword>
<comment type="caution">
    <text evidence="11">The sequence shown here is derived from an EMBL/GenBank/DDBJ whole genome shotgun (WGS) entry which is preliminary data.</text>
</comment>
<accession>A0AA46AJC8</accession>
<evidence type="ECO:0000256" key="1">
    <source>
        <dbReference type="ARBA" id="ARBA00022485"/>
    </source>
</evidence>
<dbReference type="Proteomes" id="UP001158066">
    <property type="component" value="Unassembled WGS sequence"/>
</dbReference>
<keyword evidence="3 9" id="KW-0808">Transferase</keyword>
<keyword evidence="6 9" id="KW-0408">Iron</keyword>
<comment type="similarity">
    <text evidence="9">Belongs to the radical SAM superfamily. Lipoyl synthase family.</text>
</comment>
<gene>
    <name evidence="9" type="primary">lipA</name>
    <name evidence="11" type="ORF">SAMN06296020_10860</name>
</gene>
<dbReference type="NCBIfam" id="TIGR00510">
    <property type="entry name" value="lipA"/>
    <property type="match status" value="1"/>
</dbReference>
<dbReference type="CDD" id="cd01335">
    <property type="entry name" value="Radical_SAM"/>
    <property type="match status" value="1"/>
</dbReference>
<organism evidence="11 12">
    <name type="scientific">Anoxynatronum buryatiense</name>
    <dbReference type="NCBI Taxonomy" id="489973"/>
    <lineage>
        <taxon>Bacteria</taxon>
        <taxon>Bacillati</taxon>
        <taxon>Bacillota</taxon>
        <taxon>Clostridia</taxon>
        <taxon>Eubacteriales</taxon>
        <taxon>Clostridiaceae</taxon>
        <taxon>Anoxynatronum</taxon>
    </lineage>
</organism>
<dbReference type="GO" id="GO:0009249">
    <property type="term" value="P:protein lipoylation"/>
    <property type="evidence" value="ECO:0007669"/>
    <property type="project" value="UniProtKB-UniRule"/>
</dbReference>
<dbReference type="SFLD" id="SFLDS00029">
    <property type="entry name" value="Radical_SAM"/>
    <property type="match status" value="1"/>
</dbReference>
<feature type="binding site" evidence="9">
    <location>
        <position position="275"/>
    </location>
    <ligand>
        <name>[4Fe-4S] cluster</name>
        <dbReference type="ChEBI" id="CHEBI:49883"/>
        <label>1</label>
    </ligand>
</feature>
<evidence type="ECO:0000259" key="10">
    <source>
        <dbReference type="PROSITE" id="PS51918"/>
    </source>
</evidence>
<dbReference type="AlphaFoldDB" id="A0AA46AJC8"/>
<comment type="subcellular location">
    <subcellularLocation>
        <location evidence="9">Cytoplasm</location>
    </subcellularLocation>
</comment>
<dbReference type="InterPro" id="IPR058240">
    <property type="entry name" value="rSAM_sf"/>
</dbReference>
<dbReference type="SMART" id="SM00729">
    <property type="entry name" value="Elp3"/>
    <property type="match status" value="1"/>
</dbReference>
<feature type="binding site" evidence="9">
    <location>
        <position position="69"/>
    </location>
    <ligand>
        <name>[4Fe-4S] cluster</name>
        <dbReference type="ChEBI" id="CHEBI:49883"/>
        <label>2</label>
        <note>4Fe-4S-S-AdoMet</note>
    </ligand>
</feature>
<dbReference type="Pfam" id="PF04055">
    <property type="entry name" value="Radical_SAM"/>
    <property type="match status" value="1"/>
</dbReference>
<evidence type="ECO:0000313" key="12">
    <source>
        <dbReference type="Proteomes" id="UP001158066"/>
    </source>
</evidence>
<comment type="function">
    <text evidence="9">Catalyzes the radical-mediated insertion of two sulfur atoms into the C-6 and C-8 positions of the octanoyl moiety bound to the lipoyl domains of lipoate-dependent enzymes, thereby converting the octanoylated domains into lipoylated derivatives.</text>
</comment>
<evidence type="ECO:0000256" key="2">
    <source>
        <dbReference type="ARBA" id="ARBA00022490"/>
    </source>
</evidence>
<dbReference type="FunFam" id="3.20.20.70:FF:000040">
    <property type="entry name" value="Lipoyl synthase"/>
    <property type="match status" value="1"/>
</dbReference>
<keyword evidence="12" id="KW-1185">Reference proteome</keyword>
<evidence type="ECO:0000256" key="5">
    <source>
        <dbReference type="ARBA" id="ARBA00022723"/>
    </source>
</evidence>
<dbReference type="PANTHER" id="PTHR10949">
    <property type="entry name" value="LIPOYL SYNTHASE"/>
    <property type="match status" value="1"/>
</dbReference>
<dbReference type="GO" id="GO:0051539">
    <property type="term" value="F:4 iron, 4 sulfur cluster binding"/>
    <property type="evidence" value="ECO:0007669"/>
    <property type="project" value="UniProtKB-UniRule"/>
</dbReference>
<keyword evidence="5 9" id="KW-0479">Metal-binding</keyword>
<dbReference type="SFLD" id="SFLDF00271">
    <property type="entry name" value="lipoyl_synthase"/>
    <property type="match status" value="1"/>
</dbReference>
<evidence type="ECO:0000256" key="6">
    <source>
        <dbReference type="ARBA" id="ARBA00023004"/>
    </source>
</evidence>
<keyword evidence="7 9" id="KW-0411">Iron-sulfur</keyword>